<dbReference type="SUPFAM" id="SSF51197">
    <property type="entry name" value="Clavaminate synthase-like"/>
    <property type="match status" value="1"/>
</dbReference>
<comment type="caution">
    <text evidence="1">The sequence shown here is derived from an EMBL/GenBank/DDBJ whole genome shotgun (WGS) entry which is preliminary data.</text>
</comment>
<dbReference type="InterPro" id="IPR008775">
    <property type="entry name" value="Phytyl_CoA_dOase-like"/>
</dbReference>
<sequence length="337" mass="38463">MVPSVIIDYSDQIITPPIPVLKSSLEPSDFRAELREKGFCVIKRAIPKDRANDYQHKAHDWLLSFGKELKLDDPQTWTESNLPLTNKIRVYHGYCVAHEKFMWDARMEPGVLDAFSRLWGTDELLVSFDCLNITLPNRPDLPARKAWEHIDQSPMKRGVHCVQGIINLSPNGPEDGGLVVYPGSHKLNDEFFDTHPDVALLPNNKDVYLFSKEELAWFEIRGLRPHKVCADFGDLIMWDSRVIHYGSDPTPLGDTIRTAIYGTYQPARPASPEQLALKKNKFEHFGSTKHWPYEHITAGPTYAILPDGTRDPHDRDEPLEKPYLTDKLLKLAGARPY</sequence>
<reference evidence="1" key="1">
    <citation type="submission" date="2019-06" db="EMBL/GenBank/DDBJ databases">
        <authorList>
            <person name="Gan P."/>
            <person name="Shirasu K."/>
        </authorList>
    </citation>
    <scope>NUCLEOTIDE SEQUENCE [LARGE SCALE GENOMIC DNA]</scope>
    <source>
        <strain evidence="1">CAD2</strain>
    </source>
</reference>
<proteinExistence type="predicted"/>
<dbReference type="EMBL" id="QPMT01000020">
    <property type="protein sequence ID" value="KAF4858687.1"/>
    <property type="molecule type" value="Genomic_DNA"/>
</dbReference>
<organism evidence="1 2">
    <name type="scientific">Colletotrichum siamense</name>
    <name type="common">Anthracnose fungus</name>
    <dbReference type="NCBI Taxonomy" id="690259"/>
    <lineage>
        <taxon>Eukaryota</taxon>
        <taxon>Fungi</taxon>
        <taxon>Dikarya</taxon>
        <taxon>Ascomycota</taxon>
        <taxon>Pezizomycotina</taxon>
        <taxon>Sordariomycetes</taxon>
        <taxon>Hypocreomycetidae</taxon>
        <taxon>Glomerellales</taxon>
        <taxon>Glomerellaceae</taxon>
        <taxon>Colletotrichum</taxon>
        <taxon>Colletotrichum gloeosporioides species complex</taxon>
    </lineage>
</organism>
<evidence type="ECO:0000313" key="2">
    <source>
        <dbReference type="Proteomes" id="UP000711996"/>
    </source>
</evidence>
<accession>A0A9P5ESF1</accession>
<evidence type="ECO:0008006" key="3">
    <source>
        <dbReference type="Google" id="ProtNLM"/>
    </source>
</evidence>
<dbReference type="OrthoDB" id="445007at2759"/>
<dbReference type="Proteomes" id="UP000711996">
    <property type="component" value="Unassembled WGS sequence"/>
</dbReference>
<evidence type="ECO:0000313" key="1">
    <source>
        <dbReference type="EMBL" id="KAF4858687.1"/>
    </source>
</evidence>
<dbReference type="PANTHER" id="PTHR31630">
    <property type="entry name" value="PHYTANOYL-COA DIOXYGENASE-RELATED-RELATED"/>
    <property type="match status" value="1"/>
</dbReference>
<dbReference type="PANTHER" id="PTHR31630:SF6">
    <property type="entry name" value="PHYTANOYL-COA DIOXYGENASE-RELATED"/>
    <property type="match status" value="1"/>
</dbReference>
<keyword evidence="2" id="KW-1185">Reference proteome</keyword>
<protein>
    <recommendedName>
        <fullName evidence="3">Phytanoyl-CoA dioxygenase</fullName>
    </recommendedName>
</protein>
<dbReference type="AlphaFoldDB" id="A0A9P5ESF1"/>
<dbReference type="Gene3D" id="2.60.120.620">
    <property type="entry name" value="q2cbj1_9rhob like domain"/>
    <property type="match status" value="1"/>
</dbReference>
<name>A0A9P5ESF1_COLSI</name>
<dbReference type="Pfam" id="PF05721">
    <property type="entry name" value="PhyH"/>
    <property type="match status" value="1"/>
</dbReference>
<gene>
    <name evidence="1" type="ORF">CGCSCA2_v007165</name>
</gene>